<dbReference type="PANTHER" id="PTHR45951:SF7">
    <property type="entry name" value="SSD DOMAIN-CONTAINING PROTEIN"/>
    <property type="match status" value="1"/>
</dbReference>
<feature type="transmembrane region" description="Helical" evidence="7">
    <location>
        <begin position="35"/>
        <end position="57"/>
    </location>
</feature>
<comment type="similarity">
    <text evidence="6">Belongs to the dispatched family.</text>
</comment>
<feature type="transmembrane region" description="Helical" evidence="7">
    <location>
        <begin position="505"/>
        <end position="523"/>
    </location>
</feature>
<keyword evidence="10" id="KW-1185">Reference proteome</keyword>
<dbReference type="PANTHER" id="PTHR45951">
    <property type="entry name" value="PROTEIN DISPATCHED-RELATED"/>
    <property type="match status" value="1"/>
</dbReference>
<dbReference type="SUPFAM" id="SSF82866">
    <property type="entry name" value="Multidrug efflux transporter AcrB transmembrane domain"/>
    <property type="match status" value="2"/>
</dbReference>
<feature type="transmembrane region" description="Helical" evidence="7">
    <location>
        <begin position="322"/>
        <end position="344"/>
    </location>
</feature>
<organism evidence="9 10">
    <name type="scientific">Dimorphilus gyrociliatus</name>
    <dbReference type="NCBI Taxonomy" id="2664684"/>
    <lineage>
        <taxon>Eukaryota</taxon>
        <taxon>Metazoa</taxon>
        <taxon>Spiralia</taxon>
        <taxon>Lophotrochozoa</taxon>
        <taxon>Annelida</taxon>
        <taxon>Polychaeta</taxon>
        <taxon>Polychaeta incertae sedis</taxon>
        <taxon>Dinophilidae</taxon>
        <taxon>Dimorphilus</taxon>
    </lineage>
</organism>
<evidence type="ECO:0000313" key="10">
    <source>
        <dbReference type="Proteomes" id="UP000549394"/>
    </source>
</evidence>
<dbReference type="PROSITE" id="PS50156">
    <property type="entry name" value="SSD"/>
    <property type="match status" value="2"/>
</dbReference>
<dbReference type="EMBL" id="CAJFCJ010000011">
    <property type="protein sequence ID" value="CAD5119818.1"/>
    <property type="molecule type" value="Genomic_DNA"/>
</dbReference>
<feature type="transmembrane region" description="Helical" evidence="7">
    <location>
        <begin position="864"/>
        <end position="885"/>
    </location>
</feature>
<evidence type="ECO:0000256" key="7">
    <source>
        <dbReference type="SAM" id="Phobius"/>
    </source>
</evidence>
<dbReference type="Pfam" id="PF12349">
    <property type="entry name" value="Sterol-sensing"/>
    <property type="match status" value="1"/>
</dbReference>
<evidence type="ECO:0000256" key="5">
    <source>
        <dbReference type="ARBA" id="ARBA00023180"/>
    </source>
</evidence>
<keyword evidence="2 7" id="KW-0812">Transmembrane</keyword>
<reference evidence="9 10" key="1">
    <citation type="submission" date="2020-08" db="EMBL/GenBank/DDBJ databases">
        <authorList>
            <person name="Hejnol A."/>
        </authorList>
    </citation>
    <scope>NUCLEOTIDE SEQUENCE [LARGE SCALE GENOMIC DNA]</scope>
</reference>
<comment type="subcellular location">
    <subcellularLocation>
        <location evidence="1">Membrane</location>
        <topology evidence="1">Multi-pass membrane protein</topology>
    </subcellularLocation>
</comment>
<evidence type="ECO:0000256" key="2">
    <source>
        <dbReference type="ARBA" id="ARBA00022692"/>
    </source>
</evidence>
<feature type="transmembrane region" description="Helical" evidence="7">
    <location>
        <begin position="837"/>
        <end position="858"/>
    </location>
</feature>
<feature type="transmembrane region" description="Helical" evidence="7">
    <location>
        <begin position="299"/>
        <end position="315"/>
    </location>
</feature>
<keyword evidence="3 7" id="KW-1133">Transmembrane helix</keyword>
<dbReference type="InterPro" id="IPR000731">
    <property type="entry name" value="SSD"/>
</dbReference>
<protein>
    <submittedName>
        <fullName evidence="9">DgyrCDS8401</fullName>
    </submittedName>
</protein>
<dbReference type="GO" id="GO:0016020">
    <property type="term" value="C:membrane"/>
    <property type="evidence" value="ECO:0007669"/>
    <property type="project" value="UniProtKB-SubCell"/>
</dbReference>
<feature type="domain" description="SSD" evidence="8">
    <location>
        <begin position="359"/>
        <end position="452"/>
    </location>
</feature>
<feature type="transmembrane region" description="Helical" evidence="7">
    <location>
        <begin position="394"/>
        <end position="415"/>
    </location>
</feature>
<feature type="transmembrane region" description="Helical" evidence="7">
    <location>
        <begin position="938"/>
        <end position="962"/>
    </location>
</feature>
<sequence length="1036" mass="118455">MSAVIDSNEIKLLNKKRRDKEPLWLVKKMIENPKLAFGITLGAHVFMILLTILLVIAKVKVFPINFRTFPVGIKNSVQSKRESAWEGKFSDDPQRIRRVVINDTTPYWPRGHTTDDIEIFLKSKKSGNTIFTKGNLKQMKDIEEKLFKVEKYKDFCQVNKENKCLPPVSLIRFFDGTYSNVDPIFNDPDFTNINLVLYTAYKNPQTAGIFRYFLAKEHKIDENAKKITADLTRLKLPLGWPLENASTTSEDRDKIGEFNEDHIEPILKEFGKSVVDMKSYYYMNTIFGNQAILQAVKDMALAFGSMTFIFLFIWFQTKSLWITGWSLLGIIFCFFETNLIYRFILDMRYFGYFHIIAIFIILGIGADDIFVFFDTWKATGLESYNSLAHRLSDCYRRASGTMLFTSITTAAAFFASGASPILPIGTFGIFTGILVIVNYLSVIIFFPTVVLTSHLYWSDWKCPCCRVCSNRTHSEEDLSQEQNSEENFIVGFFRDKYFYFITNKYVKWAIIAGFTGLSVFFAWSASRVKIGTGEVEIFKKFHNLGQSLDYKNNAFLPSKDTYVSVIITWGMKERDFSDCHKTDHECKGKQVWDNDFDMNKPANQLAIKNFCDYMENGLMKKKKDELKIDTVECFIKAMDNFIQVNDTGINNINPIKLPLNGIKVLPLMRNRTDIYSVDKLSDNFYRYFEIGTSYFLNNAYKMEETQDIKTYSKLIGESFDGENTQVANFRLEQNASDIFYGTKLRFAGIRVNLTSSYMELGQSEGLPLQDNWEEFVKEEVAKMPRELQNGFQLTENNVWHILVIQKELTRNALLGIIIGLCIAFPVLVIATENIIVGSLATLTIGFVTVGVIGLIPIFSWKLDVLVSLNLCLVVGLSVDYVVHLAEAYHLSVRKTRPERVQDALEHIGLSVLSGALTTLGASFFMIFSGLVFFFQFGLFMFTTIALSLLYSMVFFMTVLSIIGPQGQIGCLRSLFRIIKGKILGKIHENEQKCTDCKGKGYVPIQTELEEAVIERIELKGQKEGVYLDEVLRTAQL</sequence>
<name>A0A7I8VVL4_9ANNE</name>
<dbReference type="InterPro" id="IPR004869">
    <property type="entry name" value="MMPL_dom"/>
</dbReference>
<keyword evidence="5" id="KW-0325">Glycoprotein</keyword>
<comment type="caution">
    <text evidence="9">The sequence shown here is derived from an EMBL/GenBank/DDBJ whole genome shotgun (WGS) entry which is preliminary data.</text>
</comment>
<feature type="transmembrane region" description="Helical" evidence="7">
    <location>
        <begin position="427"/>
        <end position="451"/>
    </location>
</feature>
<dbReference type="OrthoDB" id="429851at2759"/>
<feature type="transmembrane region" description="Helical" evidence="7">
    <location>
        <begin position="350"/>
        <end position="373"/>
    </location>
</feature>
<evidence type="ECO:0000256" key="1">
    <source>
        <dbReference type="ARBA" id="ARBA00004141"/>
    </source>
</evidence>
<evidence type="ECO:0000259" key="8">
    <source>
        <dbReference type="PROSITE" id="PS50156"/>
    </source>
</evidence>
<accession>A0A7I8VVL4</accession>
<evidence type="ECO:0000313" key="9">
    <source>
        <dbReference type="EMBL" id="CAD5119818.1"/>
    </source>
</evidence>
<proteinExistence type="inferred from homology"/>
<keyword evidence="4 7" id="KW-0472">Membrane</keyword>
<evidence type="ECO:0000256" key="4">
    <source>
        <dbReference type="ARBA" id="ARBA00023136"/>
    </source>
</evidence>
<feature type="transmembrane region" description="Helical" evidence="7">
    <location>
        <begin position="812"/>
        <end position="830"/>
    </location>
</feature>
<evidence type="ECO:0000256" key="6">
    <source>
        <dbReference type="ARBA" id="ARBA00038046"/>
    </source>
</evidence>
<dbReference type="Pfam" id="PF03176">
    <property type="entry name" value="MMPL"/>
    <property type="match status" value="1"/>
</dbReference>
<dbReference type="Gene3D" id="1.20.1640.10">
    <property type="entry name" value="Multidrug efflux transporter AcrB transmembrane domain"/>
    <property type="match status" value="2"/>
</dbReference>
<feature type="domain" description="SSD" evidence="8">
    <location>
        <begin position="835"/>
        <end position="961"/>
    </location>
</feature>
<dbReference type="InterPro" id="IPR053958">
    <property type="entry name" value="HMGCR/SNAP/NPC1-like_SSD"/>
</dbReference>
<dbReference type="AlphaFoldDB" id="A0A7I8VVL4"/>
<evidence type="ECO:0000256" key="3">
    <source>
        <dbReference type="ARBA" id="ARBA00022989"/>
    </source>
</evidence>
<dbReference type="Proteomes" id="UP000549394">
    <property type="component" value="Unassembled WGS sequence"/>
</dbReference>
<gene>
    <name evidence="9" type="ORF">DGYR_LOCUS8005</name>
</gene>
<feature type="transmembrane region" description="Helical" evidence="7">
    <location>
        <begin position="906"/>
        <end position="932"/>
    </location>
</feature>
<dbReference type="GO" id="GO:0022857">
    <property type="term" value="F:transmembrane transporter activity"/>
    <property type="evidence" value="ECO:0007669"/>
    <property type="project" value="TreeGrafter"/>
</dbReference>
<dbReference type="InterPro" id="IPR052081">
    <property type="entry name" value="Dispatched_Hh_regulator"/>
</dbReference>